<evidence type="ECO:0000313" key="1">
    <source>
        <dbReference type="EMBL" id="GAE91054.1"/>
    </source>
</evidence>
<reference evidence="1" key="1">
    <citation type="journal article" date="2014" name="Genome Announc.">
        <title>Draft Genome Sequence of Clostridium straminisolvens Strain JCM 21531T, Isolated from a Cellulose-Degrading Bacterial Community.</title>
        <authorList>
            <person name="Yuki M."/>
            <person name="Oshima K."/>
            <person name="Suda W."/>
            <person name="Sakamoto M."/>
            <person name="Kitamura K."/>
            <person name="Iida T."/>
            <person name="Hattori M."/>
            <person name="Ohkuma M."/>
        </authorList>
    </citation>
    <scope>NUCLEOTIDE SEQUENCE [LARGE SCALE GENOMIC DNA]</scope>
    <source>
        <strain evidence="1">JCM 21531</strain>
    </source>
</reference>
<protein>
    <submittedName>
        <fullName evidence="1">Copper amine oxidase-like protein</fullName>
    </submittedName>
</protein>
<proteinExistence type="predicted"/>
<dbReference type="AlphaFoldDB" id="W4VE77"/>
<dbReference type="Proteomes" id="UP000019109">
    <property type="component" value="Unassembled WGS sequence"/>
</dbReference>
<comment type="caution">
    <text evidence="1">The sequence shown here is derived from an EMBL/GenBank/DDBJ whole genome shotgun (WGS) entry which is preliminary data.</text>
</comment>
<name>W4VE77_9FIRM</name>
<organism evidence="1 2">
    <name type="scientific">Acetivibrio straminisolvens JCM 21531</name>
    <dbReference type="NCBI Taxonomy" id="1294263"/>
    <lineage>
        <taxon>Bacteria</taxon>
        <taxon>Bacillati</taxon>
        <taxon>Bacillota</taxon>
        <taxon>Clostridia</taxon>
        <taxon>Eubacteriales</taxon>
        <taxon>Oscillospiraceae</taxon>
        <taxon>Acetivibrio</taxon>
    </lineage>
</organism>
<keyword evidence="2" id="KW-1185">Reference proteome</keyword>
<accession>W4VE77</accession>
<dbReference type="EMBL" id="BAVR01000169">
    <property type="protein sequence ID" value="GAE91054.1"/>
    <property type="molecule type" value="Genomic_DNA"/>
</dbReference>
<dbReference type="STRING" id="1294263.JCM21531_4736"/>
<evidence type="ECO:0000313" key="2">
    <source>
        <dbReference type="Proteomes" id="UP000019109"/>
    </source>
</evidence>
<sequence>MVAGADEDYSYEATFTISFLRKNVEKQKDDMEKILLQRLSEETVKEIMSLVRSKVKDTDVIEARYFYDEKTGQYLHLAKSWPMRGSTISLYIYKKDSNLFRT</sequence>
<gene>
    <name evidence="1" type="ORF">JCM21531_4736</name>
</gene>